<dbReference type="Proteomes" id="UP000075886">
    <property type="component" value="Unassembled WGS sequence"/>
</dbReference>
<evidence type="ECO:0008006" key="5">
    <source>
        <dbReference type="Google" id="ProtNLM"/>
    </source>
</evidence>
<keyword evidence="2" id="KW-0812">Transmembrane</keyword>
<keyword evidence="2" id="KW-0472">Membrane</keyword>
<reference evidence="3" key="2">
    <citation type="submission" date="2020-05" db="UniProtKB">
        <authorList>
            <consortium name="EnsemblMetazoa"/>
        </authorList>
    </citation>
    <scope>IDENTIFICATION</scope>
    <source>
        <strain evidence="3">FAR1</strain>
    </source>
</reference>
<feature type="transmembrane region" description="Helical" evidence="2">
    <location>
        <begin position="118"/>
        <end position="141"/>
    </location>
</feature>
<reference evidence="4" key="1">
    <citation type="submission" date="2014-01" db="EMBL/GenBank/DDBJ databases">
        <title>The Genome Sequence of Anopheles farauti FAR1 (V2).</title>
        <authorList>
            <consortium name="The Broad Institute Genomics Platform"/>
            <person name="Neafsey D.E."/>
            <person name="Besansky N."/>
            <person name="Howell P."/>
            <person name="Walton C."/>
            <person name="Young S.K."/>
            <person name="Zeng Q."/>
            <person name="Gargeya S."/>
            <person name="Fitzgerald M."/>
            <person name="Haas B."/>
            <person name="Abouelleil A."/>
            <person name="Allen A.W."/>
            <person name="Alvarado L."/>
            <person name="Arachchi H.M."/>
            <person name="Berlin A.M."/>
            <person name="Chapman S.B."/>
            <person name="Gainer-Dewar J."/>
            <person name="Goldberg J."/>
            <person name="Griggs A."/>
            <person name="Gujja S."/>
            <person name="Hansen M."/>
            <person name="Howarth C."/>
            <person name="Imamovic A."/>
            <person name="Ireland A."/>
            <person name="Larimer J."/>
            <person name="McCowan C."/>
            <person name="Murphy C."/>
            <person name="Pearson M."/>
            <person name="Poon T.W."/>
            <person name="Priest M."/>
            <person name="Roberts A."/>
            <person name="Saif S."/>
            <person name="Shea T."/>
            <person name="Sisk P."/>
            <person name="Sykes S."/>
            <person name="Wortman J."/>
            <person name="Nusbaum C."/>
            <person name="Birren B."/>
        </authorList>
    </citation>
    <scope>NUCLEOTIDE SEQUENCE [LARGE SCALE GENOMIC DNA]</scope>
    <source>
        <strain evidence="4">FAR1</strain>
    </source>
</reference>
<sequence>MCSIAPRTSRGKLPNRCEMSEWLEENTEDAEWISEYDHPALPARVFGTFNFPLQVSLFLTVLTTVCYAIVMVLGVIRFSLHWERVVVYEQLILSALGLLFDFMALLVMTLTHNLPGQLMIVSGCTIASRICLGAMFMVWMYRRVCLYEELNTMAGLMQPQTVRPNNSPQNVPEEPGTSSGTMGRTLRRNMDRWFRTHTMADIELPADPESQTTVI</sequence>
<evidence type="ECO:0000256" key="2">
    <source>
        <dbReference type="SAM" id="Phobius"/>
    </source>
</evidence>
<name>A0A182QXH1_9DIPT</name>
<dbReference type="EnsemblMetazoa" id="AFAF018825-RA">
    <property type="protein sequence ID" value="AFAF018825-PA"/>
    <property type="gene ID" value="AFAF018825"/>
</dbReference>
<accession>A0A182QXH1</accession>
<evidence type="ECO:0000256" key="1">
    <source>
        <dbReference type="SAM" id="MobiDB-lite"/>
    </source>
</evidence>
<feature type="compositionally biased region" description="Polar residues" evidence="1">
    <location>
        <begin position="159"/>
        <end position="182"/>
    </location>
</feature>
<feature type="transmembrane region" description="Helical" evidence="2">
    <location>
        <begin position="55"/>
        <end position="79"/>
    </location>
</feature>
<feature type="transmembrane region" description="Helical" evidence="2">
    <location>
        <begin position="91"/>
        <end position="112"/>
    </location>
</feature>
<dbReference type="EMBL" id="AXCN02002152">
    <property type="status" value="NOT_ANNOTATED_CDS"/>
    <property type="molecule type" value="Genomic_DNA"/>
</dbReference>
<feature type="region of interest" description="Disordered" evidence="1">
    <location>
        <begin position="159"/>
        <end position="183"/>
    </location>
</feature>
<keyword evidence="4" id="KW-1185">Reference proteome</keyword>
<evidence type="ECO:0000313" key="3">
    <source>
        <dbReference type="EnsemblMetazoa" id="AFAF018825-PA"/>
    </source>
</evidence>
<dbReference type="AlphaFoldDB" id="A0A182QXH1"/>
<keyword evidence="2" id="KW-1133">Transmembrane helix</keyword>
<organism evidence="3 4">
    <name type="scientific">Anopheles farauti</name>
    <dbReference type="NCBI Taxonomy" id="69004"/>
    <lineage>
        <taxon>Eukaryota</taxon>
        <taxon>Metazoa</taxon>
        <taxon>Ecdysozoa</taxon>
        <taxon>Arthropoda</taxon>
        <taxon>Hexapoda</taxon>
        <taxon>Insecta</taxon>
        <taxon>Pterygota</taxon>
        <taxon>Neoptera</taxon>
        <taxon>Endopterygota</taxon>
        <taxon>Diptera</taxon>
        <taxon>Nematocera</taxon>
        <taxon>Culicoidea</taxon>
        <taxon>Culicidae</taxon>
        <taxon>Anophelinae</taxon>
        <taxon>Anopheles</taxon>
    </lineage>
</organism>
<proteinExistence type="predicted"/>
<evidence type="ECO:0000313" key="4">
    <source>
        <dbReference type="Proteomes" id="UP000075886"/>
    </source>
</evidence>
<dbReference type="VEuPathDB" id="VectorBase:AFAF018825"/>
<protein>
    <recommendedName>
        <fullName evidence="5">Transmembrane protein</fullName>
    </recommendedName>
</protein>